<dbReference type="EMBL" id="JANIBJ010000012">
    <property type="protein sequence ID" value="MCQ8104004.1"/>
    <property type="molecule type" value="Genomic_DNA"/>
</dbReference>
<evidence type="ECO:0000313" key="8">
    <source>
        <dbReference type="Proteomes" id="UP001524499"/>
    </source>
</evidence>
<evidence type="ECO:0000256" key="6">
    <source>
        <dbReference type="RuleBase" id="RU003862"/>
    </source>
</evidence>
<keyword evidence="3 6" id="KW-0285">Flavoprotein</keyword>
<reference evidence="7 8" key="1">
    <citation type="submission" date="2022-07" db="EMBL/GenBank/DDBJ databases">
        <title>Methylomonas rivi sp. nov., Methylomonas rosea sp. nov., Methylomonas aureus sp. nov. and Methylomonas subterranea sp. nov., four novel methanotrophs isolated from a freshwater creek and the deep terrestrial subsurface.</title>
        <authorList>
            <person name="Abin C."/>
            <person name="Sankaranarayanan K."/>
            <person name="Garner C."/>
            <person name="Sindelar R."/>
            <person name="Kotary K."/>
            <person name="Garner R."/>
            <person name="Barclay S."/>
            <person name="Lawson P."/>
            <person name="Krumholz L."/>
        </authorList>
    </citation>
    <scope>NUCLEOTIDE SEQUENCE [LARGE SCALE GENOMIC DNA]</scope>
    <source>
        <strain evidence="7 8">SURF-2</strain>
    </source>
</reference>
<dbReference type="Pfam" id="PF02219">
    <property type="entry name" value="MTHFR"/>
    <property type="match status" value="1"/>
</dbReference>
<gene>
    <name evidence="7" type="ORF">NP590_07800</name>
</gene>
<dbReference type="Gene3D" id="3.20.20.220">
    <property type="match status" value="1"/>
</dbReference>
<keyword evidence="5 6" id="KW-0560">Oxidoreductase</keyword>
<sequence length="302" mass="33024">MSDTIDTAADTNKIDEKTQLQALLSGFSIEITTKEATRIDNFGDLLPIGTEVYIVATPSTKPNDVVDLAKRLRDEEMIPVPHIAARAIPSIEILDRWLRRLSLEANVTAALIIAGGNYDNPVGSLASSMDLVKSGVLEGNGIADLRFAGHPEGHPVVDNPRLMNVLLEKQSYCAQKRFTTSLVTQFFFDFVAVREWERQLIRSGVHMPIRVGFHGIASLSSLIRQARYCGVGASIEVLAKQPAKMLKTASSRCPERLINSFAKHTLASEKTLFAGCHFFPLGNFEKTAEWVSAIAGGDIALC</sequence>
<evidence type="ECO:0000256" key="1">
    <source>
        <dbReference type="ARBA" id="ARBA00001974"/>
    </source>
</evidence>
<comment type="pathway">
    <text evidence="2 6">One-carbon metabolism; tetrahydrofolate interconversion.</text>
</comment>
<accession>A0ABT1TFD1</accession>
<protein>
    <recommendedName>
        <fullName evidence="6">Methylenetetrahydrofolate reductase</fullName>
    </recommendedName>
</protein>
<name>A0ABT1TFD1_9GAMM</name>
<comment type="similarity">
    <text evidence="6">Belongs to the methylenetetrahydrofolate reductase family.</text>
</comment>
<keyword evidence="4 6" id="KW-0274">FAD</keyword>
<evidence type="ECO:0000256" key="3">
    <source>
        <dbReference type="ARBA" id="ARBA00022630"/>
    </source>
</evidence>
<keyword evidence="8" id="KW-1185">Reference proteome</keyword>
<evidence type="ECO:0000256" key="4">
    <source>
        <dbReference type="ARBA" id="ARBA00022827"/>
    </source>
</evidence>
<dbReference type="InterPro" id="IPR003171">
    <property type="entry name" value="Mehydrof_redctse-like"/>
</dbReference>
<dbReference type="GO" id="GO:0004489">
    <property type="term" value="F:methylenetetrahydrofolate reductase [NAD(P)H] activity"/>
    <property type="evidence" value="ECO:0007669"/>
    <property type="project" value="UniProtKB-EC"/>
</dbReference>
<comment type="caution">
    <text evidence="7">The sequence shown here is derived from an EMBL/GenBank/DDBJ whole genome shotgun (WGS) entry which is preliminary data.</text>
</comment>
<dbReference type="RefSeq" id="WP_256601761.1">
    <property type="nucleotide sequence ID" value="NZ_JANIBJ010000012.1"/>
</dbReference>
<dbReference type="SUPFAM" id="SSF51730">
    <property type="entry name" value="FAD-linked oxidoreductase"/>
    <property type="match status" value="1"/>
</dbReference>
<evidence type="ECO:0000313" key="7">
    <source>
        <dbReference type="EMBL" id="MCQ8104004.1"/>
    </source>
</evidence>
<dbReference type="InterPro" id="IPR029041">
    <property type="entry name" value="FAD-linked_oxidoreductase-like"/>
</dbReference>
<proteinExistence type="inferred from homology"/>
<evidence type="ECO:0000256" key="2">
    <source>
        <dbReference type="ARBA" id="ARBA00004777"/>
    </source>
</evidence>
<evidence type="ECO:0000256" key="5">
    <source>
        <dbReference type="ARBA" id="ARBA00023002"/>
    </source>
</evidence>
<comment type="cofactor">
    <cofactor evidence="1 6">
        <name>FAD</name>
        <dbReference type="ChEBI" id="CHEBI:57692"/>
    </cofactor>
</comment>
<organism evidence="7 8">
    <name type="scientific">Methylomonas subterranea</name>
    <dbReference type="NCBI Taxonomy" id="2952225"/>
    <lineage>
        <taxon>Bacteria</taxon>
        <taxon>Pseudomonadati</taxon>
        <taxon>Pseudomonadota</taxon>
        <taxon>Gammaproteobacteria</taxon>
        <taxon>Methylococcales</taxon>
        <taxon>Methylococcaceae</taxon>
        <taxon>Methylomonas</taxon>
    </lineage>
</organism>
<dbReference type="Proteomes" id="UP001524499">
    <property type="component" value="Unassembled WGS sequence"/>
</dbReference>